<keyword evidence="1" id="KW-0472">Membrane</keyword>
<reference evidence="2 3" key="1">
    <citation type="submission" date="2013-12" db="EMBL/GenBank/DDBJ databases">
        <authorList>
            <consortium name="DOE Joint Genome Institute"/>
            <person name="Eisen J."/>
            <person name="Huntemann M."/>
            <person name="Han J."/>
            <person name="Chen A."/>
            <person name="Kyrpides N."/>
            <person name="Mavromatis K."/>
            <person name="Markowitz V."/>
            <person name="Palaniappan K."/>
            <person name="Ivanova N."/>
            <person name="Schaumberg A."/>
            <person name="Pati A."/>
            <person name="Liolios K."/>
            <person name="Nordberg H.P."/>
            <person name="Cantor M.N."/>
            <person name="Hua S.X."/>
            <person name="Woyke T."/>
        </authorList>
    </citation>
    <scope>NUCLEOTIDE SEQUENCE [LARGE SCALE GENOMIC DNA]</scope>
    <source>
        <strain evidence="2 3">DSM 23557</strain>
    </source>
</reference>
<protein>
    <recommendedName>
        <fullName evidence="4">Metal-binding protein</fullName>
    </recommendedName>
</protein>
<dbReference type="PANTHER" id="PTHR39085">
    <property type="entry name" value="SLL0924 PROTEIN"/>
    <property type="match status" value="1"/>
</dbReference>
<keyword evidence="3" id="KW-1185">Reference proteome</keyword>
<dbReference type="STRING" id="75906.THERU_03590"/>
<keyword evidence="1" id="KW-1133">Transmembrane helix</keyword>
<organism evidence="3">
    <name type="scientific">Thermocrinis ruber</name>
    <dbReference type="NCBI Taxonomy" id="75906"/>
    <lineage>
        <taxon>Bacteria</taxon>
        <taxon>Pseudomonadati</taxon>
        <taxon>Aquificota</taxon>
        <taxon>Aquificia</taxon>
        <taxon>Aquificales</taxon>
        <taxon>Aquificaceae</taxon>
        <taxon>Thermocrinis</taxon>
    </lineage>
</organism>
<dbReference type="EMBL" id="CP007028">
    <property type="protein sequence ID" value="AHE95917.1"/>
    <property type="molecule type" value="Genomic_DNA"/>
</dbReference>
<dbReference type="AlphaFoldDB" id="W0DF85"/>
<dbReference type="InterPro" id="IPR019250">
    <property type="entry name" value="DUF2227_metal-bd"/>
</dbReference>
<dbReference type="KEGG" id="trd:THERU_03590"/>
<dbReference type="PANTHER" id="PTHR39085:SF1">
    <property type="entry name" value="SLL0924 PROTEIN"/>
    <property type="match status" value="1"/>
</dbReference>
<evidence type="ECO:0000256" key="1">
    <source>
        <dbReference type="SAM" id="Phobius"/>
    </source>
</evidence>
<dbReference type="Proteomes" id="UP000018914">
    <property type="component" value="Chromosome"/>
</dbReference>
<dbReference type="OrthoDB" id="69351at2"/>
<evidence type="ECO:0008006" key="4">
    <source>
        <dbReference type="Google" id="ProtNLM"/>
    </source>
</evidence>
<dbReference type="eggNOG" id="COG2389">
    <property type="taxonomic scope" value="Bacteria"/>
</dbReference>
<gene>
    <name evidence="2" type="ORF">THERU_03590</name>
</gene>
<evidence type="ECO:0000313" key="3">
    <source>
        <dbReference type="Proteomes" id="UP000018914"/>
    </source>
</evidence>
<dbReference type="RefSeq" id="WP_025305901.1">
    <property type="nucleotide sequence ID" value="NZ_CP007028.1"/>
</dbReference>
<name>W0DF85_9AQUI</name>
<evidence type="ECO:0000313" key="2">
    <source>
        <dbReference type="EMBL" id="AHE95917.1"/>
    </source>
</evidence>
<dbReference type="Pfam" id="PF09988">
    <property type="entry name" value="DUF2227"/>
    <property type="match status" value="1"/>
</dbReference>
<accession>W0DF85</accession>
<keyword evidence="1" id="KW-0812">Transmembrane</keyword>
<sequence length="164" mass="19518">MALGRTHELINLLALPGFLYFLPKEFYLPFSVGYVLGTFFLSPDLDLKHSKPSKRWKALKILWHPYQKKSKHRGISHIPILGTFTRLLYIFLIITALYYLLYFFLSYYWQEGTQKISQLHPLILVEELAYKEWTFYALLGLIASELTHISLDLLWSFWKRIKPF</sequence>
<proteinExistence type="predicted"/>
<feature type="transmembrane region" description="Helical" evidence="1">
    <location>
        <begin position="87"/>
        <end position="109"/>
    </location>
</feature>
<dbReference type="HOGENOM" id="CLU_111923_1_0_0"/>